<evidence type="ECO:0000256" key="4">
    <source>
        <dbReference type="ARBA" id="ARBA00035178"/>
    </source>
</evidence>
<dbReference type="InterPro" id="IPR011332">
    <property type="entry name" value="Ribosomal_zn-bd"/>
</dbReference>
<dbReference type="InterPro" id="IPR002677">
    <property type="entry name" value="Ribosomal_bL32"/>
</dbReference>
<dbReference type="HAMAP" id="MF_00340">
    <property type="entry name" value="Ribosomal_bL32"/>
    <property type="match status" value="1"/>
</dbReference>
<dbReference type="OrthoDB" id="9812874at2"/>
<comment type="similarity">
    <text evidence="1 5">Belongs to the bacterial ribosomal protein bL32 family.</text>
</comment>
<dbReference type="InterPro" id="IPR044957">
    <property type="entry name" value="Ribosomal_bL32_bact"/>
</dbReference>
<dbReference type="NCBIfam" id="TIGR01031">
    <property type="entry name" value="rpmF_bact"/>
    <property type="match status" value="1"/>
</dbReference>
<dbReference type="PANTHER" id="PTHR35534:SF1">
    <property type="entry name" value="LARGE RIBOSOMAL SUBUNIT PROTEIN BL32"/>
    <property type="match status" value="1"/>
</dbReference>
<evidence type="ECO:0000256" key="5">
    <source>
        <dbReference type="HAMAP-Rule" id="MF_00340"/>
    </source>
</evidence>
<dbReference type="PANTHER" id="PTHR35534">
    <property type="entry name" value="50S RIBOSOMAL PROTEIN L32"/>
    <property type="match status" value="1"/>
</dbReference>
<keyword evidence="2 5" id="KW-0689">Ribosomal protein</keyword>
<organism evidence="6 7">
    <name type="scientific">Brevinema andersonii</name>
    <dbReference type="NCBI Taxonomy" id="34097"/>
    <lineage>
        <taxon>Bacteria</taxon>
        <taxon>Pseudomonadati</taxon>
        <taxon>Spirochaetota</taxon>
        <taxon>Spirochaetia</taxon>
        <taxon>Brevinematales</taxon>
        <taxon>Brevinemataceae</taxon>
        <taxon>Brevinema</taxon>
    </lineage>
</organism>
<evidence type="ECO:0000313" key="6">
    <source>
        <dbReference type="EMBL" id="SFB70696.1"/>
    </source>
</evidence>
<dbReference type="EMBL" id="FOKY01000001">
    <property type="protein sequence ID" value="SFB70696.1"/>
    <property type="molecule type" value="Genomic_DNA"/>
</dbReference>
<dbReference type="STRING" id="34097.SAMN02745150_00372"/>
<keyword evidence="7" id="KW-1185">Reference proteome</keyword>
<evidence type="ECO:0000256" key="3">
    <source>
        <dbReference type="ARBA" id="ARBA00023274"/>
    </source>
</evidence>
<evidence type="ECO:0000256" key="1">
    <source>
        <dbReference type="ARBA" id="ARBA00008560"/>
    </source>
</evidence>
<dbReference type="GO" id="GO:0006412">
    <property type="term" value="P:translation"/>
    <property type="evidence" value="ECO:0007669"/>
    <property type="project" value="UniProtKB-UniRule"/>
</dbReference>
<evidence type="ECO:0000313" key="7">
    <source>
        <dbReference type="Proteomes" id="UP000240042"/>
    </source>
</evidence>
<evidence type="ECO:0000256" key="2">
    <source>
        <dbReference type="ARBA" id="ARBA00022980"/>
    </source>
</evidence>
<protein>
    <recommendedName>
        <fullName evidence="4 5">Large ribosomal subunit protein bL32</fullName>
    </recommendedName>
</protein>
<dbReference type="RefSeq" id="WP_092317832.1">
    <property type="nucleotide sequence ID" value="NZ_FOKY01000001.1"/>
</dbReference>
<gene>
    <name evidence="5" type="primary">rpmF</name>
    <name evidence="6" type="ORF">SAMN02745150_00372</name>
</gene>
<dbReference type="GO" id="GO:0015934">
    <property type="term" value="C:large ribosomal subunit"/>
    <property type="evidence" value="ECO:0007669"/>
    <property type="project" value="InterPro"/>
</dbReference>
<reference evidence="7" key="1">
    <citation type="submission" date="2016-10" db="EMBL/GenBank/DDBJ databases">
        <authorList>
            <person name="Varghese N."/>
            <person name="Submissions S."/>
        </authorList>
    </citation>
    <scope>NUCLEOTIDE SEQUENCE [LARGE SCALE GENOMIC DNA]</scope>
    <source>
        <strain evidence="7">ATCC 43811</strain>
    </source>
</reference>
<sequence>MGVPKKKMSKCHARIRRANSYYKMEAPNLTKCDHCGASKLPHRVCSSCGTYKGRKVFAGIEEV</sequence>
<dbReference type="SUPFAM" id="SSF57829">
    <property type="entry name" value="Zn-binding ribosomal proteins"/>
    <property type="match status" value="1"/>
</dbReference>
<dbReference type="GO" id="GO:0003735">
    <property type="term" value="F:structural constituent of ribosome"/>
    <property type="evidence" value="ECO:0007669"/>
    <property type="project" value="InterPro"/>
</dbReference>
<dbReference type="Pfam" id="PF01783">
    <property type="entry name" value="Ribosomal_L32p"/>
    <property type="match status" value="1"/>
</dbReference>
<dbReference type="AlphaFoldDB" id="A0A1I1D8N5"/>
<name>A0A1I1D8N5_BREAD</name>
<accession>A0A1I1D8N5</accession>
<dbReference type="Proteomes" id="UP000240042">
    <property type="component" value="Unassembled WGS sequence"/>
</dbReference>
<keyword evidence="3 5" id="KW-0687">Ribonucleoprotein</keyword>
<proteinExistence type="inferred from homology"/>